<feature type="region of interest" description="Disordered" evidence="1">
    <location>
        <begin position="1"/>
        <end position="95"/>
    </location>
</feature>
<dbReference type="PROSITE" id="PS50330">
    <property type="entry name" value="UIM"/>
    <property type="match status" value="1"/>
</dbReference>
<dbReference type="InterPro" id="IPR003903">
    <property type="entry name" value="UIM_dom"/>
</dbReference>
<dbReference type="AlphaFoldDB" id="A0AAV1K2J0"/>
<feature type="compositionally biased region" description="Basic and acidic residues" evidence="1">
    <location>
        <begin position="1"/>
        <end position="19"/>
    </location>
</feature>
<reference evidence="2 3" key="1">
    <citation type="submission" date="2023-11" db="EMBL/GenBank/DDBJ databases">
        <authorList>
            <person name="Okamura Y."/>
        </authorList>
    </citation>
    <scope>NUCLEOTIDE SEQUENCE [LARGE SCALE GENOMIC DNA]</scope>
</reference>
<comment type="caution">
    <text evidence="2">The sequence shown here is derived from an EMBL/GenBank/DDBJ whole genome shotgun (WGS) entry which is preliminary data.</text>
</comment>
<dbReference type="EMBL" id="CAVLEF010000279">
    <property type="protein sequence ID" value="CAK1554908.1"/>
    <property type="molecule type" value="Genomic_DNA"/>
</dbReference>
<evidence type="ECO:0000313" key="3">
    <source>
        <dbReference type="Proteomes" id="UP001497472"/>
    </source>
</evidence>
<protein>
    <submittedName>
        <fullName evidence="2">Uncharacterized protein</fullName>
    </submittedName>
</protein>
<sequence length="95" mass="10867">MEHDEKNRDLSSEVEESAKSIKCKGKKRRQGSNRVAAYRPGCSWMDPYQDQNINEDQSTSSSDEDQSTSSLDEDLKRAIAESLKDMEDRVTHRSI</sequence>
<evidence type="ECO:0000313" key="2">
    <source>
        <dbReference type="EMBL" id="CAK1554908.1"/>
    </source>
</evidence>
<feature type="compositionally biased region" description="Basic residues" evidence="1">
    <location>
        <begin position="21"/>
        <end position="31"/>
    </location>
</feature>
<feature type="compositionally biased region" description="Basic and acidic residues" evidence="1">
    <location>
        <begin position="73"/>
        <end position="95"/>
    </location>
</feature>
<evidence type="ECO:0000256" key="1">
    <source>
        <dbReference type="SAM" id="MobiDB-lite"/>
    </source>
</evidence>
<gene>
    <name evidence="2" type="ORF">LNINA_LOCUS13762</name>
</gene>
<name>A0AAV1K2J0_9NEOP</name>
<keyword evidence="3" id="KW-1185">Reference proteome</keyword>
<organism evidence="2 3">
    <name type="scientific">Leptosia nina</name>
    <dbReference type="NCBI Taxonomy" id="320188"/>
    <lineage>
        <taxon>Eukaryota</taxon>
        <taxon>Metazoa</taxon>
        <taxon>Ecdysozoa</taxon>
        <taxon>Arthropoda</taxon>
        <taxon>Hexapoda</taxon>
        <taxon>Insecta</taxon>
        <taxon>Pterygota</taxon>
        <taxon>Neoptera</taxon>
        <taxon>Endopterygota</taxon>
        <taxon>Lepidoptera</taxon>
        <taxon>Glossata</taxon>
        <taxon>Ditrysia</taxon>
        <taxon>Papilionoidea</taxon>
        <taxon>Pieridae</taxon>
        <taxon>Pierinae</taxon>
        <taxon>Leptosia</taxon>
    </lineage>
</organism>
<accession>A0AAV1K2J0</accession>
<proteinExistence type="predicted"/>
<dbReference type="Proteomes" id="UP001497472">
    <property type="component" value="Unassembled WGS sequence"/>
</dbReference>